<reference evidence="2" key="1">
    <citation type="submission" date="2016-05" db="EMBL/GenBank/DDBJ databases">
        <title>Microbial consortia oxidize butane by reversing methanogenesis.</title>
        <authorList>
            <person name="Laso-Perez R."/>
            <person name="Richter M."/>
            <person name="Wegener G."/>
            <person name="Musat F."/>
        </authorList>
    </citation>
    <scope>NUCLEOTIDE SEQUENCE [LARGE SCALE GENOMIC DNA]</scope>
    <source>
        <strain evidence="2">BOX1</strain>
    </source>
</reference>
<sequence>MKRGTRGHPPGSGELRNRRINKKRARIERAFAVMKTVFSAGHLRVTTPLQGLA</sequence>
<feature type="region of interest" description="Disordered" evidence="1">
    <location>
        <begin position="1"/>
        <end position="21"/>
    </location>
</feature>
<gene>
    <name evidence="2" type="ORF">SBU_000643</name>
</gene>
<dbReference type="Proteomes" id="UP000185779">
    <property type="component" value="Unassembled WGS sequence"/>
</dbReference>
<accession>A0A1F2P7U5</accession>
<protein>
    <recommendedName>
        <fullName evidence="4">Transposase</fullName>
    </recommendedName>
</protein>
<evidence type="ECO:0000256" key="1">
    <source>
        <dbReference type="SAM" id="MobiDB-lite"/>
    </source>
</evidence>
<organism evidence="2 3">
    <name type="scientific">Candidatus Syntropharchaeum butanivorans</name>
    <dbReference type="NCBI Taxonomy" id="1839936"/>
    <lineage>
        <taxon>Archaea</taxon>
        <taxon>Methanobacteriati</taxon>
        <taxon>Methanobacteriota</taxon>
        <taxon>Stenosarchaea group</taxon>
        <taxon>Methanomicrobia</taxon>
        <taxon>Methanosarcinales</taxon>
        <taxon>ANME-2 cluster</taxon>
        <taxon>Candidatus Syntropharchaeum</taxon>
    </lineage>
</organism>
<evidence type="ECO:0008006" key="4">
    <source>
        <dbReference type="Google" id="ProtNLM"/>
    </source>
</evidence>
<comment type="caution">
    <text evidence="2">The sequence shown here is derived from an EMBL/GenBank/DDBJ whole genome shotgun (WGS) entry which is preliminary data.</text>
</comment>
<dbReference type="STRING" id="1839936.SBU_000643"/>
<name>A0A1F2P7U5_9EURY</name>
<proteinExistence type="predicted"/>
<keyword evidence="3" id="KW-1185">Reference proteome</keyword>
<evidence type="ECO:0000313" key="2">
    <source>
        <dbReference type="EMBL" id="OFV66676.1"/>
    </source>
</evidence>
<dbReference type="AlphaFoldDB" id="A0A1F2P7U5"/>
<evidence type="ECO:0000313" key="3">
    <source>
        <dbReference type="Proteomes" id="UP000185779"/>
    </source>
</evidence>
<dbReference type="EMBL" id="LYOR01000002">
    <property type="protein sequence ID" value="OFV66676.1"/>
    <property type="molecule type" value="Genomic_DNA"/>
</dbReference>